<accession>A0A939BXG0</accession>
<organism evidence="5 6">
    <name type="scientific">Nakamurella leprariae</name>
    <dbReference type="NCBI Taxonomy" id="2803911"/>
    <lineage>
        <taxon>Bacteria</taxon>
        <taxon>Bacillati</taxon>
        <taxon>Actinomycetota</taxon>
        <taxon>Actinomycetes</taxon>
        <taxon>Nakamurellales</taxon>
        <taxon>Nakamurellaceae</taxon>
        <taxon>Nakamurella</taxon>
    </lineage>
</organism>
<dbReference type="PANTHER" id="PTHR11364:SF27">
    <property type="entry name" value="SULFURTRANSFERASE"/>
    <property type="match status" value="1"/>
</dbReference>
<protein>
    <submittedName>
        <fullName evidence="5">Sulfurtransferase</fullName>
    </submittedName>
</protein>
<dbReference type="Pfam" id="PF00581">
    <property type="entry name" value="Rhodanese"/>
    <property type="match status" value="2"/>
</dbReference>
<dbReference type="Proteomes" id="UP000663792">
    <property type="component" value="Unassembled WGS sequence"/>
</dbReference>
<dbReference type="SMART" id="SM00450">
    <property type="entry name" value="RHOD"/>
    <property type="match status" value="2"/>
</dbReference>
<gene>
    <name evidence="5" type="ORF">JL106_14635</name>
</gene>
<evidence type="ECO:0000313" key="5">
    <source>
        <dbReference type="EMBL" id="MBM9468518.1"/>
    </source>
</evidence>
<dbReference type="InterPro" id="IPR036873">
    <property type="entry name" value="Rhodanese-like_dom_sf"/>
</dbReference>
<evidence type="ECO:0000313" key="6">
    <source>
        <dbReference type="Proteomes" id="UP000663792"/>
    </source>
</evidence>
<dbReference type="RefSeq" id="WP_205261474.1">
    <property type="nucleotide sequence ID" value="NZ_JAERWK010000019.1"/>
</dbReference>
<keyword evidence="2" id="KW-0677">Repeat</keyword>
<name>A0A939BXG0_9ACTN</name>
<dbReference type="GO" id="GO:0004792">
    <property type="term" value="F:thiosulfate-cyanide sulfurtransferase activity"/>
    <property type="evidence" value="ECO:0007669"/>
    <property type="project" value="TreeGrafter"/>
</dbReference>
<feature type="domain" description="Rhodanese" evidence="4">
    <location>
        <begin position="192"/>
        <end position="278"/>
    </location>
</feature>
<dbReference type="Gene3D" id="3.40.250.10">
    <property type="entry name" value="Rhodanese-like domain"/>
    <property type="match status" value="2"/>
</dbReference>
<dbReference type="SUPFAM" id="SSF52821">
    <property type="entry name" value="Rhodanese/Cell cycle control phosphatase"/>
    <property type="match status" value="2"/>
</dbReference>
<dbReference type="InterPro" id="IPR045078">
    <property type="entry name" value="TST/MPST-like"/>
</dbReference>
<feature type="region of interest" description="Disordered" evidence="3">
    <location>
        <begin position="274"/>
        <end position="295"/>
    </location>
</feature>
<keyword evidence="1" id="KW-0808">Transferase</keyword>
<reference evidence="5" key="1">
    <citation type="submission" date="2021-01" db="EMBL/GenBank/DDBJ databases">
        <title>YIM 132084 draft genome.</title>
        <authorList>
            <person name="An D."/>
        </authorList>
    </citation>
    <scope>NUCLEOTIDE SEQUENCE</scope>
    <source>
        <strain evidence="5">YIM 132084</strain>
    </source>
</reference>
<dbReference type="PANTHER" id="PTHR11364">
    <property type="entry name" value="THIOSULFATE SULFERTANSFERASE"/>
    <property type="match status" value="1"/>
</dbReference>
<evidence type="ECO:0000256" key="3">
    <source>
        <dbReference type="SAM" id="MobiDB-lite"/>
    </source>
</evidence>
<evidence type="ECO:0000256" key="1">
    <source>
        <dbReference type="ARBA" id="ARBA00022679"/>
    </source>
</evidence>
<dbReference type="AlphaFoldDB" id="A0A939BXG0"/>
<sequence>MGSHLVDVAWLAEHAGEVIVLDASITRTVDPDGRPVFADGLAGFEARHIPGARFADLVEDFSDPAAPFNFTRPTAAQFERAARAVGVRPDSTVIAYDSLTGAWAARLWWVFRSFGFDGIQVLDGGLAAWEAAGQPTATGPSPTPAPGTLVAAPRSGWFVDTDAVLPLAQQPDPEHPVVCALRREEYLGEGGAAGHIPGSRSLPYPDVLRPDGTLSVPAVRAAAESLGLDRAQGVTLYCGGGINAAGLALALTEAGYDGLTVYDGSLGEWRADPSRPLATGSADGSLALGLRPESR</sequence>
<dbReference type="CDD" id="cd01448">
    <property type="entry name" value="TST_Repeat_1"/>
    <property type="match status" value="1"/>
</dbReference>
<evidence type="ECO:0000259" key="4">
    <source>
        <dbReference type="PROSITE" id="PS50206"/>
    </source>
</evidence>
<comment type="caution">
    <text evidence="5">The sequence shown here is derived from an EMBL/GenBank/DDBJ whole genome shotgun (WGS) entry which is preliminary data.</text>
</comment>
<keyword evidence="6" id="KW-1185">Reference proteome</keyword>
<proteinExistence type="predicted"/>
<dbReference type="InterPro" id="IPR001763">
    <property type="entry name" value="Rhodanese-like_dom"/>
</dbReference>
<evidence type="ECO:0000256" key="2">
    <source>
        <dbReference type="ARBA" id="ARBA00022737"/>
    </source>
</evidence>
<dbReference type="EMBL" id="JAERWK010000019">
    <property type="protein sequence ID" value="MBM9468518.1"/>
    <property type="molecule type" value="Genomic_DNA"/>
</dbReference>
<dbReference type="PROSITE" id="PS50206">
    <property type="entry name" value="RHODANESE_3"/>
    <property type="match status" value="2"/>
</dbReference>
<feature type="domain" description="Rhodanese" evidence="4">
    <location>
        <begin position="14"/>
        <end position="138"/>
    </location>
</feature>